<dbReference type="EMBL" id="SMZQ01000003">
    <property type="protein sequence ID" value="TDL38852.1"/>
    <property type="molecule type" value="Genomic_DNA"/>
</dbReference>
<dbReference type="InterPro" id="IPR005119">
    <property type="entry name" value="LysR_subst-bd"/>
</dbReference>
<evidence type="ECO:0000256" key="3">
    <source>
        <dbReference type="ARBA" id="ARBA00023125"/>
    </source>
</evidence>
<dbReference type="InterPro" id="IPR036390">
    <property type="entry name" value="WH_DNA-bd_sf"/>
</dbReference>
<dbReference type="SUPFAM" id="SSF53850">
    <property type="entry name" value="Periplasmic binding protein-like II"/>
    <property type="match status" value="1"/>
</dbReference>
<dbReference type="PANTHER" id="PTHR30537:SF5">
    <property type="entry name" value="HTH-TYPE TRANSCRIPTIONAL ACTIVATOR TTDR-RELATED"/>
    <property type="match status" value="1"/>
</dbReference>
<dbReference type="GO" id="GO:0003700">
    <property type="term" value="F:DNA-binding transcription factor activity"/>
    <property type="evidence" value="ECO:0007669"/>
    <property type="project" value="InterPro"/>
</dbReference>
<name>A0A4R5Y6W7_9MICC</name>
<proteinExistence type="inferred from homology"/>
<feature type="domain" description="HTH lysR-type" evidence="5">
    <location>
        <begin position="1"/>
        <end position="61"/>
    </location>
</feature>
<evidence type="ECO:0000259" key="5">
    <source>
        <dbReference type="PROSITE" id="PS50931"/>
    </source>
</evidence>
<dbReference type="AlphaFoldDB" id="A0A4R5Y6W7"/>
<dbReference type="Pfam" id="PF00126">
    <property type="entry name" value="HTH_1"/>
    <property type="match status" value="1"/>
</dbReference>
<dbReference type="PANTHER" id="PTHR30537">
    <property type="entry name" value="HTH-TYPE TRANSCRIPTIONAL REGULATOR"/>
    <property type="match status" value="1"/>
</dbReference>
<dbReference type="InterPro" id="IPR058163">
    <property type="entry name" value="LysR-type_TF_proteobact-type"/>
</dbReference>
<gene>
    <name evidence="6" type="ORF">E2R57_07915</name>
</gene>
<keyword evidence="3" id="KW-0238">DNA-binding</keyword>
<comment type="caution">
    <text evidence="6">The sequence shown here is derived from an EMBL/GenBank/DDBJ whole genome shotgun (WGS) entry which is preliminary data.</text>
</comment>
<comment type="similarity">
    <text evidence="1">Belongs to the LysR transcriptional regulatory family.</text>
</comment>
<protein>
    <submittedName>
        <fullName evidence="6">LysR family transcriptional regulator</fullName>
    </submittedName>
</protein>
<sequence length="300" mass="33179">MDLSSIDDLDFFEQISRSQSLTEAARNWGKSVSAVSKRLTALESRLGVPLVRRSTRRLTLTEEGQLYAAGALAILQQKSDLEEALSVQQVELRGRIAVRSSPGIGRTHIAPLLADFARQHPLIQVDLELSPLPLNISGTSFDIAIRVGGLSDSRLKAKLLARNRRIVCAAPSYLESAPPLTTIRDLERHNCIVLRENNADYSLWRFGEKEQEYVDVKGSMISDDGDVVTEWCVRGLGLVMRSTWHVDPLIRQGVLQQVLPDIPTPSADIFALYPATVRTPRRITAALEHLQQGLAARIGS</sequence>
<dbReference type="STRING" id="683150.G205_04071"/>
<organism evidence="6 7">
    <name type="scientific">Arthrobacter nitrophenolicus</name>
    <dbReference type="NCBI Taxonomy" id="683150"/>
    <lineage>
        <taxon>Bacteria</taxon>
        <taxon>Bacillati</taxon>
        <taxon>Actinomycetota</taxon>
        <taxon>Actinomycetes</taxon>
        <taxon>Micrococcales</taxon>
        <taxon>Micrococcaceae</taxon>
        <taxon>Arthrobacter</taxon>
    </lineage>
</organism>
<evidence type="ECO:0000313" key="7">
    <source>
        <dbReference type="Proteomes" id="UP000294621"/>
    </source>
</evidence>
<dbReference type="Gene3D" id="3.40.190.290">
    <property type="match status" value="1"/>
</dbReference>
<evidence type="ECO:0000256" key="4">
    <source>
        <dbReference type="ARBA" id="ARBA00023163"/>
    </source>
</evidence>
<reference evidence="6 7" key="1">
    <citation type="submission" date="2019-03" db="EMBL/GenBank/DDBJ databases">
        <title>Genome Sequencing and Assembly of Various Microbes Isolated from Partially Reclaimed Soil and Acid Mine Drainage (AMD) Site.</title>
        <authorList>
            <person name="Steinbock B."/>
            <person name="Bechtold R."/>
            <person name="Sevigny J.L."/>
            <person name="Thomas D."/>
            <person name="Cuthill L.R."/>
            <person name="Aveiro Johannsen E.J."/>
            <person name="Thomas K."/>
            <person name="Ghosh A."/>
        </authorList>
    </citation>
    <scope>NUCLEOTIDE SEQUENCE [LARGE SCALE GENOMIC DNA]</scope>
    <source>
        <strain evidence="6 7">S-A1</strain>
    </source>
</reference>
<dbReference type="OrthoDB" id="570111at2"/>
<evidence type="ECO:0000256" key="1">
    <source>
        <dbReference type="ARBA" id="ARBA00009437"/>
    </source>
</evidence>
<evidence type="ECO:0000313" key="6">
    <source>
        <dbReference type="EMBL" id="TDL38852.1"/>
    </source>
</evidence>
<dbReference type="GO" id="GO:0006351">
    <property type="term" value="P:DNA-templated transcription"/>
    <property type="evidence" value="ECO:0007669"/>
    <property type="project" value="TreeGrafter"/>
</dbReference>
<dbReference type="GO" id="GO:0043565">
    <property type="term" value="F:sequence-specific DNA binding"/>
    <property type="evidence" value="ECO:0007669"/>
    <property type="project" value="TreeGrafter"/>
</dbReference>
<dbReference type="RefSeq" id="WP_133347949.1">
    <property type="nucleotide sequence ID" value="NZ_SMZQ01000003.1"/>
</dbReference>
<keyword evidence="2" id="KW-0805">Transcription regulation</keyword>
<dbReference type="InterPro" id="IPR036388">
    <property type="entry name" value="WH-like_DNA-bd_sf"/>
</dbReference>
<dbReference type="Pfam" id="PF03466">
    <property type="entry name" value="LysR_substrate"/>
    <property type="match status" value="1"/>
</dbReference>
<accession>A0A4R5Y6W7</accession>
<dbReference type="InterPro" id="IPR000847">
    <property type="entry name" value="LysR_HTH_N"/>
</dbReference>
<keyword evidence="4" id="KW-0804">Transcription</keyword>
<dbReference type="Proteomes" id="UP000294621">
    <property type="component" value="Unassembled WGS sequence"/>
</dbReference>
<dbReference type="SUPFAM" id="SSF46785">
    <property type="entry name" value="Winged helix' DNA-binding domain"/>
    <property type="match status" value="1"/>
</dbReference>
<dbReference type="Gene3D" id="1.10.10.10">
    <property type="entry name" value="Winged helix-like DNA-binding domain superfamily/Winged helix DNA-binding domain"/>
    <property type="match status" value="1"/>
</dbReference>
<dbReference type="PROSITE" id="PS50931">
    <property type="entry name" value="HTH_LYSR"/>
    <property type="match status" value="1"/>
</dbReference>
<evidence type="ECO:0000256" key="2">
    <source>
        <dbReference type="ARBA" id="ARBA00023015"/>
    </source>
</evidence>